<dbReference type="PANTHER" id="PTHR48081:SF9">
    <property type="entry name" value="CARBOXYLESTERASE"/>
    <property type="match status" value="1"/>
</dbReference>
<feature type="domain" description="BD-FAE-like" evidence="4">
    <location>
        <begin position="134"/>
        <end position="253"/>
    </location>
</feature>
<dbReference type="EMBL" id="UGRO01000002">
    <property type="protein sequence ID" value="SUA18151.1"/>
    <property type="molecule type" value="Genomic_DNA"/>
</dbReference>
<dbReference type="InterPro" id="IPR049492">
    <property type="entry name" value="BD-FAE-like_dom"/>
</dbReference>
<evidence type="ECO:0000313" key="5">
    <source>
        <dbReference type="EMBL" id="SUA18151.1"/>
    </source>
</evidence>
<keyword evidence="6" id="KW-1185">Reference proteome</keyword>
<keyword evidence="3" id="KW-0732">Signal</keyword>
<dbReference type="NCBIfam" id="NF041556">
    <property type="entry name" value="tannase_B"/>
    <property type="match status" value="1"/>
</dbReference>
<dbReference type="Pfam" id="PF20434">
    <property type="entry name" value="BD-FAE"/>
    <property type="match status" value="1"/>
</dbReference>
<name>A0A378VPW6_NEILA</name>
<feature type="chain" id="PRO_5016623221" evidence="3">
    <location>
        <begin position="24"/>
        <end position="500"/>
    </location>
</feature>
<dbReference type="GO" id="GO:0016787">
    <property type="term" value="F:hydrolase activity"/>
    <property type="evidence" value="ECO:0007669"/>
    <property type="project" value="UniProtKB-KW"/>
</dbReference>
<dbReference type="Gene3D" id="3.40.50.1820">
    <property type="entry name" value="alpha/beta hydrolase"/>
    <property type="match status" value="1"/>
</dbReference>
<evidence type="ECO:0000259" key="4">
    <source>
        <dbReference type="Pfam" id="PF20434"/>
    </source>
</evidence>
<accession>A0A378VPW6</accession>
<organism evidence="5 6">
    <name type="scientific">Neisseria lactamica</name>
    <dbReference type="NCBI Taxonomy" id="486"/>
    <lineage>
        <taxon>Bacteria</taxon>
        <taxon>Pseudomonadati</taxon>
        <taxon>Pseudomonadota</taxon>
        <taxon>Betaproteobacteria</taxon>
        <taxon>Neisseriales</taxon>
        <taxon>Neisseriaceae</taxon>
        <taxon>Neisseria</taxon>
    </lineage>
</organism>
<feature type="signal peptide" evidence="3">
    <location>
        <begin position="1"/>
        <end position="23"/>
    </location>
</feature>
<dbReference type="InterPro" id="IPR029058">
    <property type="entry name" value="AB_hydrolase_fold"/>
</dbReference>
<feature type="region of interest" description="Disordered" evidence="2">
    <location>
        <begin position="110"/>
        <end position="130"/>
    </location>
</feature>
<dbReference type="InterPro" id="IPR050300">
    <property type="entry name" value="GDXG_lipolytic_enzyme"/>
</dbReference>
<protein>
    <submittedName>
        <fullName evidence="5">Alpha/beta hydrolase fold</fullName>
    </submittedName>
</protein>
<evidence type="ECO:0000313" key="6">
    <source>
        <dbReference type="Proteomes" id="UP000254193"/>
    </source>
</evidence>
<proteinExistence type="predicted"/>
<dbReference type="SUPFAM" id="SSF53474">
    <property type="entry name" value="alpha/beta-Hydrolases"/>
    <property type="match status" value="1"/>
</dbReference>
<reference evidence="5 6" key="1">
    <citation type="submission" date="2018-06" db="EMBL/GenBank/DDBJ databases">
        <authorList>
            <consortium name="Pathogen Informatics"/>
            <person name="Doyle S."/>
        </authorList>
    </citation>
    <scope>NUCLEOTIDE SEQUENCE [LARGE SCALE GENOMIC DNA]</scope>
    <source>
        <strain evidence="5 6">NCTC10616</strain>
    </source>
</reference>
<dbReference type="InterPro" id="IPR048124">
    <property type="entry name" value="Tannase_B"/>
</dbReference>
<evidence type="ECO:0000256" key="1">
    <source>
        <dbReference type="ARBA" id="ARBA00022801"/>
    </source>
</evidence>
<dbReference type="AlphaFoldDB" id="A0A378VPW6"/>
<dbReference type="Proteomes" id="UP000254193">
    <property type="component" value="Unassembled WGS sequence"/>
</dbReference>
<evidence type="ECO:0000256" key="2">
    <source>
        <dbReference type="SAM" id="MobiDB-lite"/>
    </source>
</evidence>
<feature type="compositionally biased region" description="Basic and acidic residues" evidence="2">
    <location>
        <begin position="117"/>
        <end position="126"/>
    </location>
</feature>
<keyword evidence="1 5" id="KW-0378">Hydrolase</keyword>
<dbReference type="PANTHER" id="PTHR48081">
    <property type="entry name" value="AB HYDROLASE SUPERFAMILY PROTEIN C4A8.06C"/>
    <property type="match status" value="1"/>
</dbReference>
<gene>
    <name evidence="5" type="ORF">NCTC10616_01874</name>
</gene>
<evidence type="ECO:0000256" key="3">
    <source>
        <dbReference type="SAM" id="SignalP"/>
    </source>
</evidence>
<sequence length="500" mass="54090">MMMNALNKTILSVSVALGLSACASVKTADTYDLDFSKQKYTEQSIEVNGQAVKFRAYENVVYVCNPVDTRHEIINIYVPEAYYNGGEIDGFNAETAPIFLPNQIGGYMPAEPGKPALEGKRGEPENGQKSPNAALVALSKGYVVASPGARGRTEPTGKAPAAIVDLKAAVRYLKANDKVMPGDAEKIISNGTSAGGAMSALLGATADQKDYENHLKALGAADGSDKVFAVSAYCPITDLEHADMAYEWQFNGINDYKKMNVSMLDYRVKRELVTGTLTDDEKKLSDLLKPLYPAYLNSLNLKSPEGKPLTLNAQGNGSFKNHIADLLAQSAQTQLDAGKNLSDRAWLTVRKGKVVSVDFDAYAKAAGRQKTPPAFDGVDLSAGENQLFGTEKVDKRHFTAFSMQHNTAANAEIADEETVKIMNPLNYIGKPGVSLPQNWRIRVGTNDRDTSLAVSAVLAAKLQNNGQTVDYALPWDVGHGGDYDLDELFAWMKQVSRSAK</sequence>